<dbReference type="EMBL" id="CP111018">
    <property type="protein sequence ID" value="WAR10681.1"/>
    <property type="molecule type" value="Genomic_DNA"/>
</dbReference>
<evidence type="ECO:0000313" key="2">
    <source>
        <dbReference type="Proteomes" id="UP001164746"/>
    </source>
</evidence>
<gene>
    <name evidence="1" type="ORF">MAR_035757</name>
</gene>
<proteinExistence type="predicted"/>
<protein>
    <submittedName>
        <fullName evidence="1">Uncharacterized protein</fullName>
    </submittedName>
</protein>
<reference evidence="1" key="1">
    <citation type="submission" date="2022-11" db="EMBL/GenBank/DDBJ databases">
        <title>Centuries of genome instability and evolution in soft-shell clam transmissible cancer (bioRxiv).</title>
        <authorList>
            <person name="Hart S.F.M."/>
            <person name="Yonemitsu M.A."/>
            <person name="Giersch R.M."/>
            <person name="Beal B.F."/>
            <person name="Arriagada G."/>
            <person name="Davis B.W."/>
            <person name="Ostrander E.A."/>
            <person name="Goff S.P."/>
            <person name="Metzger M.J."/>
        </authorList>
    </citation>
    <scope>NUCLEOTIDE SEQUENCE</scope>
    <source>
        <strain evidence="1">MELC-2E11</strain>
        <tissue evidence="1">Siphon/mantle</tissue>
    </source>
</reference>
<dbReference type="Proteomes" id="UP001164746">
    <property type="component" value="Chromosome 7"/>
</dbReference>
<accession>A0ABY7EPE7</accession>
<organism evidence="1 2">
    <name type="scientific">Mya arenaria</name>
    <name type="common">Soft-shell clam</name>
    <dbReference type="NCBI Taxonomy" id="6604"/>
    <lineage>
        <taxon>Eukaryota</taxon>
        <taxon>Metazoa</taxon>
        <taxon>Spiralia</taxon>
        <taxon>Lophotrochozoa</taxon>
        <taxon>Mollusca</taxon>
        <taxon>Bivalvia</taxon>
        <taxon>Autobranchia</taxon>
        <taxon>Heteroconchia</taxon>
        <taxon>Euheterodonta</taxon>
        <taxon>Imparidentia</taxon>
        <taxon>Neoheterodontei</taxon>
        <taxon>Myida</taxon>
        <taxon>Myoidea</taxon>
        <taxon>Myidae</taxon>
        <taxon>Mya</taxon>
    </lineage>
</organism>
<evidence type="ECO:0000313" key="1">
    <source>
        <dbReference type="EMBL" id="WAR10681.1"/>
    </source>
</evidence>
<name>A0ABY7EPE7_MYAAR</name>
<sequence>MQTALHNEIGQTMANVENQELFNGIDKITRHGTRINSAFSDVITLEGITHKVLSAETVTDKDDQIGQRHKLMGEQKKIRNVNDTWHAAKGIVNAMKARTSGFKKNMGITLHVELADKGAAIKNATYHAIWCCHGFQERLRELLDNIVEIIQNVLLKQDEDWKRTLMNAIYKIPDDFVNSVDTHYVESYNNAISIYHDKRITFREKEYRGHICQYATGMKM</sequence>
<keyword evidence="2" id="KW-1185">Reference proteome</keyword>